<proteinExistence type="predicted"/>
<dbReference type="Gene3D" id="3.30.420.10">
    <property type="entry name" value="Ribonuclease H-like superfamily/Ribonuclease H"/>
    <property type="match status" value="1"/>
</dbReference>
<feature type="region of interest" description="Disordered" evidence="1">
    <location>
        <begin position="1"/>
        <end position="42"/>
    </location>
</feature>
<feature type="compositionally biased region" description="Low complexity" evidence="1">
    <location>
        <begin position="366"/>
        <end position="385"/>
    </location>
</feature>
<reference evidence="4 5" key="1">
    <citation type="journal article" date="2024" name="G3 (Bethesda)">
        <title>Genome assembly of Hibiscus sabdariffa L. provides insights into metabolisms of medicinal natural products.</title>
        <authorList>
            <person name="Kim T."/>
        </authorList>
    </citation>
    <scope>NUCLEOTIDE SEQUENCE [LARGE SCALE GENOMIC DNA]</scope>
    <source>
        <strain evidence="4">TK-2024</strain>
        <tissue evidence="4">Old leaves</tissue>
    </source>
</reference>
<dbReference type="Proteomes" id="UP001472677">
    <property type="component" value="Unassembled WGS sequence"/>
</dbReference>
<evidence type="ECO:0008006" key="6">
    <source>
        <dbReference type="Google" id="ProtNLM"/>
    </source>
</evidence>
<comment type="caution">
    <text evidence="4">The sequence shown here is derived from an EMBL/GenBank/DDBJ whole genome shotgun (WGS) entry which is preliminary data.</text>
</comment>
<sequence>MAPNLSRPNAAADPPDPPDSGRFFDLPGPRHAPLPSTTDDFSSAMDVSEAAVTDLNNAVGTVPLVSSPKVVPHAPTSTPSYKDTLLASVSAASRPAVDSIDDEEVVLLEGDVARSIVNGVISIQFSEQVQSLAVKNLEMTVVVKLLGRRIGYHTLRNRLYDLWKPSQTFRLMDIENDYFLVTFRSRPDCDAADICPSLSRAASSPPLATPPAPIVPPSTEAFGPWMLVERRQRRNIHKAANHTSTPPASSPRSAVVHGSRFNPIFEENLGTAPTSADANSRAATVVTTIGADVLSDPMVAPVATSSPLVVRNVVVAPPSSKPPIPQSRGKEITKLLKSSAKPGDQAKHLTLPLRKSISVQRPSIASTSKSTTLTSRRNSTLSSTRFAPFPRSTSKFNKANHTAVIVDENAYPNVHAPALSVHADPNGDHLLDDVLRDNSRKISLVNWSTVAQPCNRGGLGIPRCYERNLAFMQKLAFQLVSSIESMWVTALRQKYRMLTTCPLSIARQNCSPLWRALANIWDSFRDNTFWLVGDATDVHLWNDTWVPSVGPLRPWLSNALPSVNQLHFEDMLHADGNWNVSRLSELLDQAVVPHVLGVLPPSFDDARDRVAWRLTPTGAFTVASAYEGFLSPSWDVCDPKWSSIWSLPVSQRVRMFLWLVFRQRLMTNVERVRRGLSSDPSCSSCGCYSETILHILRDCPPVRSFWKSIIPQVEHECFFGASLDHWVAMNIKTSRALGPSTPPWSCFFPSFLWQVWKRRNDFVFNGECLPLSDIYRIGIVWASHFADSIPDVSMATHATDDFVQWVAPAHDWVCLNTDASVSLPDHLGSLGGVLRGSSGDWLRGYRQSVGVVSPLNAELWSILVGLQLAFSMGFSRVQVQSDSSVAIRLILDPMAANSFSSLVRRISSLQNLPWSLHFLWVPREMNMFADGLSKLPSLNDFHLQIFDNIPESIRPLLARDREGPPYRRRCWFSCSKLIL</sequence>
<evidence type="ECO:0000256" key="1">
    <source>
        <dbReference type="SAM" id="MobiDB-lite"/>
    </source>
</evidence>
<gene>
    <name evidence="4" type="ORF">V6N12_042348</name>
</gene>
<dbReference type="Pfam" id="PF13456">
    <property type="entry name" value="RVT_3"/>
    <property type="match status" value="1"/>
</dbReference>
<dbReference type="EMBL" id="JBBPBM010000015">
    <property type="protein sequence ID" value="KAK8559060.1"/>
    <property type="molecule type" value="Genomic_DNA"/>
</dbReference>
<dbReference type="InterPro" id="IPR002156">
    <property type="entry name" value="RNaseH_domain"/>
</dbReference>
<dbReference type="InterPro" id="IPR012337">
    <property type="entry name" value="RNaseH-like_sf"/>
</dbReference>
<dbReference type="PANTHER" id="PTHR47723">
    <property type="entry name" value="OS05G0353850 PROTEIN"/>
    <property type="match status" value="1"/>
</dbReference>
<dbReference type="Pfam" id="PF13966">
    <property type="entry name" value="zf-RVT"/>
    <property type="match status" value="1"/>
</dbReference>
<feature type="domain" description="Reverse transcriptase zinc-binding" evidence="3">
    <location>
        <begin position="620"/>
        <end position="706"/>
    </location>
</feature>
<evidence type="ECO:0000313" key="4">
    <source>
        <dbReference type="EMBL" id="KAK8559060.1"/>
    </source>
</evidence>
<evidence type="ECO:0000313" key="5">
    <source>
        <dbReference type="Proteomes" id="UP001472677"/>
    </source>
</evidence>
<protein>
    <recommendedName>
        <fullName evidence="6">RNase H type-1 domain-containing protein</fullName>
    </recommendedName>
</protein>
<dbReference type="SUPFAM" id="SSF53098">
    <property type="entry name" value="Ribonuclease H-like"/>
    <property type="match status" value="1"/>
</dbReference>
<keyword evidence="5" id="KW-1185">Reference proteome</keyword>
<dbReference type="InterPro" id="IPR026960">
    <property type="entry name" value="RVT-Znf"/>
</dbReference>
<dbReference type="InterPro" id="IPR053151">
    <property type="entry name" value="RNase_H-like"/>
</dbReference>
<accession>A0ABR2EI72</accession>
<dbReference type="InterPro" id="IPR044730">
    <property type="entry name" value="RNase_H-like_dom_plant"/>
</dbReference>
<dbReference type="PANTHER" id="PTHR47723:SF19">
    <property type="entry name" value="POLYNUCLEOTIDYL TRANSFERASE, RIBONUCLEASE H-LIKE SUPERFAMILY PROTEIN"/>
    <property type="match status" value="1"/>
</dbReference>
<evidence type="ECO:0000259" key="2">
    <source>
        <dbReference type="Pfam" id="PF13456"/>
    </source>
</evidence>
<dbReference type="CDD" id="cd06222">
    <property type="entry name" value="RNase_H_like"/>
    <property type="match status" value="1"/>
</dbReference>
<feature type="region of interest" description="Disordered" evidence="1">
    <location>
        <begin position="360"/>
        <end position="387"/>
    </location>
</feature>
<name>A0ABR2EI72_9ROSI</name>
<feature type="domain" description="RNase H type-1" evidence="2">
    <location>
        <begin position="816"/>
        <end position="934"/>
    </location>
</feature>
<evidence type="ECO:0000259" key="3">
    <source>
        <dbReference type="Pfam" id="PF13966"/>
    </source>
</evidence>
<dbReference type="InterPro" id="IPR036397">
    <property type="entry name" value="RNaseH_sf"/>
</dbReference>
<organism evidence="4 5">
    <name type="scientific">Hibiscus sabdariffa</name>
    <name type="common">roselle</name>
    <dbReference type="NCBI Taxonomy" id="183260"/>
    <lineage>
        <taxon>Eukaryota</taxon>
        <taxon>Viridiplantae</taxon>
        <taxon>Streptophyta</taxon>
        <taxon>Embryophyta</taxon>
        <taxon>Tracheophyta</taxon>
        <taxon>Spermatophyta</taxon>
        <taxon>Magnoliopsida</taxon>
        <taxon>eudicotyledons</taxon>
        <taxon>Gunneridae</taxon>
        <taxon>Pentapetalae</taxon>
        <taxon>rosids</taxon>
        <taxon>malvids</taxon>
        <taxon>Malvales</taxon>
        <taxon>Malvaceae</taxon>
        <taxon>Malvoideae</taxon>
        <taxon>Hibiscus</taxon>
    </lineage>
</organism>